<keyword evidence="3" id="KW-1185">Reference proteome</keyword>
<feature type="domain" description="Reverse transcriptase zinc-binding" evidence="1">
    <location>
        <begin position="365"/>
        <end position="425"/>
    </location>
</feature>
<proteinExistence type="predicted"/>
<dbReference type="InterPro" id="IPR026960">
    <property type="entry name" value="RVT-Znf"/>
</dbReference>
<accession>A0ABD3HAL4</accession>
<dbReference type="EMBL" id="JBJQOH010000004">
    <property type="protein sequence ID" value="KAL3687290.1"/>
    <property type="molecule type" value="Genomic_DNA"/>
</dbReference>
<name>A0ABD3HAL4_9MARC</name>
<gene>
    <name evidence="2" type="ORF">R1sor_013599</name>
</gene>
<evidence type="ECO:0000259" key="1">
    <source>
        <dbReference type="Pfam" id="PF13966"/>
    </source>
</evidence>
<reference evidence="2 3" key="1">
    <citation type="submission" date="2024-09" db="EMBL/GenBank/DDBJ databases">
        <title>Chromosome-scale assembly of Riccia sorocarpa.</title>
        <authorList>
            <person name="Paukszto L."/>
        </authorList>
    </citation>
    <scope>NUCLEOTIDE SEQUENCE [LARGE SCALE GENOMIC DNA]</scope>
    <source>
        <strain evidence="2">LP-2024</strain>
        <tissue evidence="2">Aerial parts of the thallus</tissue>
    </source>
</reference>
<organism evidence="2 3">
    <name type="scientific">Riccia sorocarpa</name>
    <dbReference type="NCBI Taxonomy" id="122646"/>
    <lineage>
        <taxon>Eukaryota</taxon>
        <taxon>Viridiplantae</taxon>
        <taxon>Streptophyta</taxon>
        <taxon>Embryophyta</taxon>
        <taxon>Marchantiophyta</taxon>
        <taxon>Marchantiopsida</taxon>
        <taxon>Marchantiidae</taxon>
        <taxon>Marchantiales</taxon>
        <taxon>Ricciaceae</taxon>
        <taxon>Riccia</taxon>
    </lineage>
</organism>
<dbReference type="AlphaFoldDB" id="A0ABD3HAL4"/>
<protein>
    <recommendedName>
        <fullName evidence="1">Reverse transcriptase zinc-binding domain-containing protein</fullName>
    </recommendedName>
</protein>
<evidence type="ECO:0000313" key="3">
    <source>
        <dbReference type="Proteomes" id="UP001633002"/>
    </source>
</evidence>
<dbReference type="Proteomes" id="UP001633002">
    <property type="component" value="Unassembled WGS sequence"/>
</dbReference>
<comment type="caution">
    <text evidence="2">The sequence shown here is derived from an EMBL/GenBank/DDBJ whole genome shotgun (WGS) entry which is preliminary data.</text>
</comment>
<dbReference type="PANTHER" id="PTHR33116">
    <property type="entry name" value="REVERSE TRANSCRIPTASE ZINC-BINDING DOMAIN-CONTAINING PROTEIN-RELATED-RELATED"/>
    <property type="match status" value="1"/>
</dbReference>
<evidence type="ECO:0000313" key="2">
    <source>
        <dbReference type="EMBL" id="KAL3687290.1"/>
    </source>
</evidence>
<dbReference type="Pfam" id="PF13966">
    <property type="entry name" value="zf-RVT"/>
    <property type="match status" value="1"/>
</dbReference>
<dbReference type="PANTHER" id="PTHR33116:SF78">
    <property type="entry name" value="OS12G0587133 PROTEIN"/>
    <property type="match status" value="1"/>
</dbReference>
<sequence>MKALRKEELTGQLRGLQLPSLKSVLYKLFADDTSVFISASAKDFQQARKTIQKFEQASGAKLNVQKSLVLALGNSRNSSWLADLGCEVADNRGGFKFLGVWSGKGIIQAEIAEKITASIDGRLRSWVKRYLTFASRLLLIKHVLTAIPSHHLMSVGLDKKGLAMVNRSIRQFLWGTAESARAKIPLIAWDKLHLPKNLGGLGWTSLKLRMESHLAFNALRLLSSDHQNSNWMRLASAILMKHHSNGLKANWSAPNCCCSQRDEDSVCTNPRKDPPDEHGEWRQAEGELMKRSWFPEEPDNLAMEETWRHIWRKRPVSNSIDNIAGWKWKHIETCTNFKEVSRRELRIILQKEGKSPLFSTVLPEASWQKIWESATSFRTRITLWRFLQKGFFSNSKALRMRKGDGLCSWCGTQVEHRKHLFWNCRSLP</sequence>